<sequence>MRPSAYTHSVIDLGASACRCALGSVFPIEKKRRPSRSRLSFLIDAYRDVGSRATQEHRCRGKTEDEMQMYVKMLKSITLWV</sequence>
<accession>A0A3B0Z688</accession>
<organism evidence="1">
    <name type="scientific">hydrothermal vent metagenome</name>
    <dbReference type="NCBI Taxonomy" id="652676"/>
    <lineage>
        <taxon>unclassified sequences</taxon>
        <taxon>metagenomes</taxon>
        <taxon>ecological metagenomes</taxon>
    </lineage>
</organism>
<dbReference type="EMBL" id="UOFO01000022">
    <property type="protein sequence ID" value="VAW83703.1"/>
    <property type="molecule type" value="Genomic_DNA"/>
</dbReference>
<name>A0A3B0Z688_9ZZZZ</name>
<dbReference type="AlphaFoldDB" id="A0A3B0Z688"/>
<reference evidence="1" key="1">
    <citation type="submission" date="2018-06" db="EMBL/GenBank/DDBJ databases">
        <authorList>
            <person name="Zhirakovskaya E."/>
        </authorList>
    </citation>
    <scope>NUCLEOTIDE SEQUENCE</scope>
</reference>
<proteinExistence type="predicted"/>
<gene>
    <name evidence="1" type="ORF">MNBD_GAMMA16-1208</name>
</gene>
<evidence type="ECO:0000313" key="1">
    <source>
        <dbReference type="EMBL" id="VAW83703.1"/>
    </source>
</evidence>
<protein>
    <submittedName>
        <fullName evidence="1">Uncharacterized protein</fullName>
    </submittedName>
</protein>